<dbReference type="GO" id="GO:0003676">
    <property type="term" value="F:nucleic acid binding"/>
    <property type="evidence" value="ECO:0007669"/>
    <property type="project" value="InterPro"/>
</dbReference>
<reference evidence="3 4" key="1">
    <citation type="journal article" date="2016" name="Mol. Biol. Evol.">
        <title>Comparative Genomics of Early-Diverging Mushroom-Forming Fungi Provides Insights into the Origins of Lignocellulose Decay Capabilities.</title>
        <authorList>
            <person name="Nagy L.G."/>
            <person name="Riley R."/>
            <person name="Tritt A."/>
            <person name="Adam C."/>
            <person name="Daum C."/>
            <person name="Floudas D."/>
            <person name="Sun H."/>
            <person name="Yadav J.S."/>
            <person name="Pangilinan J."/>
            <person name="Larsson K.H."/>
            <person name="Matsuura K."/>
            <person name="Barry K."/>
            <person name="Labutti K."/>
            <person name="Kuo R."/>
            <person name="Ohm R.A."/>
            <person name="Bhattacharya S.S."/>
            <person name="Shirouzu T."/>
            <person name="Yoshinaga Y."/>
            <person name="Martin F.M."/>
            <person name="Grigoriev I.V."/>
            <person name="Hibbett D.S."/>
        </authorList>
    </citation>
    <scope>NUCLEOTIDE SEQUENCE [LARGE SCALE GENOMIC DNA]</scope>
    <source>
        <strain evidence="3 4">HHB14362 ss-1</strain>
    </source>
</reference>
<dbReference type="InterPro" id="IPR036397">
    <property type="entry name" value="RNaseH_sf"/>
</dbReference>
<dbReference type="SUPFAM" id="SSF53098">
    <property type="entry name" value="Ribonuclease H-like"/>
    <property type="match status" value="1"/>
</dbReference>
<dbReference type="GO" id="GO:0004523">
    <property type="term" value="F:RNA-DNA hybrid ribonuclease activity"/>
    <property type="evidence" value="ECO:0007669"/>
    <property type="project" value="InterPro"/>
</dbReference>
<dbReference type="OrthoDB" id="3265515at2759"/>
<evidence type="ECO:0000313" key="4">
    <source>
        <dbReference type="Proteomes" id="UP000076761"/>
    </source>
</evidence>
<feature type="region of interest" description="Disordered" evidence="1">
    <location>
        <begin position="1"/>
        <end position="35"/>
    </location>
</feature>
<evidence type="ECO:0000256" key="1">
    <source>
        <dbReference type="SAM" id="MobiDB-lite"/>
    </source>
</evidence>
<evidence type="ECO:0000313" key="3">
    <source>
        <dbReference type="EMBL" id="KZT28197.1"/>
    </source>
</evidence>
<feature type="non-terminal residue" evidence="3">
    <location>
        <position position="84"/>
    </location>
</feature>
<feature type="non-terminal residue" evidence="3">
    <location>
        <position position="1"/>
    </location>
</feature>
<dbReference type="Proteomes" id="UP000076761">
    <property type="component" value="Unassembled WGS sequence"/>
</dbReference>
<feature type="domain" description="RNase H type-1" evidence="2">
    <location>
        <begin position="1"/>
        <end position="25"/>
    </location>
</feature>
<dbReference type="Gene3D" id="3.30.420.10">
    <property type="entry name" value="Ribonuclease H-like superfamily/Ribonuclease H"/>
    <property type="match status" value="1"/>
</dbReference>
<organism evidence="3 4">
    <name type="scientific">Neolentinus lepideus HHB14362 ss-1</name>
    <dbReference type="NCBI Taxonomy" id="1314782"/>
    <lineage>
        <taxon>Eukaryota</taxon>
        <taxon>Fungi</taxon>
        <taxon>Dikarya</taxon>
        <taxon>Basidiomycota</taxon>
        <taxon>Agaricomycotina</taxon>
        <taxon>Agaricomycetes</taxon>
        <taxon>Gloeophyllales</taxon>
        <taxon>Gloeophyllaceae</taxon>
        <taxon>Neolentinus</taxon>
    </lineage>
</organism>
<evidence type="ECO:0000259" key="2">
    <source>
        <dbReference type="PROSITE" id="PS50879"/>
    </source>
</evidence>
<dbReference type="InterPro" id="IPR002156">
    <property type="entry name" value="RNaseH_domain"/>
</dbReference>
<gene>
    <name evidence="3" type="ORF">NEOLEDRAFT_1043173</name>
</gene>
<proteinExistence type="predicted"/>
<dbReference type="EMBL" id="KV425558">
    <property type="protein sequence ID" value="KZT28197.1"/>
    <property type="molecule type" value="Genomic_DNA"/>
</dbReference>
<name>A0A165UI72_9AGAM</name>
<protein>
    <recommendedName>
        <fullName evidence="2">RNase H type-1 domain-containing protein</fullName>
    </recommendedName>
</protein>
<dbReference type="InterPro" id="IPR012337">
    <property type="entry name" value="RNaseH-like_sf"/>
</dbReference>
<feature type="compositionally biased region" description="Basic and acidic residues" evidence="1">
    <location>
        <begin position="68"/>
        <end position="84"/>
    </location>
</feature>
<dbReference type="InParanoid" id="A0A165UI72"/>
<sequence>LRWTPGHEGIKGNELADTEAKKAAEGDTSAPNLLPQVLRRKSLPISTSALKQAYRTRIKRQWQTEWKQSPRYERTKNIDRKLPS</sequence>
<dbReference type="AlphaFoldDB" id="A0A165UI72"/>
<accession>A0A165UI72</accession>
<dbReference type="PROSITE" id="PS50879">
    <property type="entry name" value="RNASE_H_1"/>
    <property type="match status" value="1"/>
</dbReference>
<feature type="region of interest" description="Disordered" evidence="1">
    <location>
        <begin position="65"/>
        <end position="84"/>
    </location>
</feature>
<dbReference type="STRING" id="1314782.A0A165UI72"/>
<keyword evidence="4" id="KW-1185">Reference proteome</keyword>